<proteinExistence type="predicted"/>
<dbReference type="CDD" id="cd00024">
    <property type="entry name" value="CD_CSD"/>
    <property type="match status" value="1"/>
</dbReference>
<feature type="region of interest" description="Disordered" evidence="2">
    <location>
        <begin position="451"/>
        <end position="513"/>
    </location>
</feature>
<dbReference type="EMBL" id="JBBPDW010000031">
    <property type="protein sequence ID" value="KAK7537945.1"/>
    <property type="molecule type" value="Genomic_DNA"/>
</dbReference>
<accession>A0ABR1LV41</accession>
<evidence type="ECO:0000313" key="4">
    <source>
        <dbReference type="EMBL" id="KAK7537945.1"/>
    </source>
</evidence>
<dbReference type="InterPro" id="IPR000953">
    <property type="entry name" value="Chromo/chromo_shadow_dom"/>
</dbReference>
<evidence type="ECO:0000256" key="1">
    <source>
        <dbReference type="ARBA" id="ARBA00011353"/>
    </source>
</evidence>
<feature type="region of interest" description="Disordered" evidence="2">
    <location>
        <begin position="614"/>
        <end position="633"/>
    </location>
</feature>
<organism evidence="4 5">
    <name type="scientific">Phyllosticta citricarpa</name>
    <dbReference type="NCBI Taxonomy" id="55181"/>
    <lineage>
        <taxon>Eukaryota</taxon>
        <taxon>Fungi</taxon>
        <taxon>Dikarya</taxon>
        <taxon>Ascomycota</taxon>
        <taxon>Pezizomycotina</taxon>
        <taxon>Dothideomycetes</taxon>
        <taxon>Dothideomycetes incertae sedis</taxon>
        <taxon>Botryosphaeriales</taxon>
        <taxon>Phyllostictaceae</taxon>
        <taxon>Phyllosticta</taxon>
    </lineage>
</organism>
<sequence>MTSDASSPRPRKRQRTSEEVKLFKDRVRVNGASEPPTPYVRRSSVSPVRPTPSDRTPIADAKTTIVSRRYRDKCGEPIYTVRIEYADEDEDNAVEEREVVMDDIEDYVSKAELERFELTWFDPDEVMPGIVIGAAGFERTQTWETPSSTGEEDGRRRSASTKVKKASTKASVDTLPPKKRRGRPAKKTAAIMGVGPAKNALDGTHGSEDEAYEFDADIEDEVNPANVRGAGTGTQIGGYVLIPSTSASVASSQRKAAAADQSHPKSLTPISSASASEDPEDFVSGFNPRRRQSRTAPPNSTTQSRGPGRPPKSAAKSVAAHSSIGSLLAYVESEEFMRDSNASKSPCPERPSRKHHTNNPAHKVEEDERAKSAPASMPANPVEKGDEQAGPIARPQPAPLPETPPRRPVEIIEISSGSSEIDSEDSPAPTAGQRQDQAYEAAKARIVALNMAIDAARQDPSHVPPRPHTPAPQRSPSPVLPEPSHARDLPNSPPPRTPTLQRSPTPIVAGPSTIREARTLTLVPSLPAGATADTAICLDDDSDDGSDFPFDSNRKYQFSKVIDLKILDGKKYYLIQWNDDPCPPPDWSWYTEEDLGPHAYRMVENLIEEKLRKPSSPATMARDQERLMPRRMR</sequence>
<feature type="compositionally biased region" description="Low complexity" evidence="2">
    <location>
        <begin position="39"/>
        <end position="53"/>
    </location>
</feature>
<feature type="compositionally biased region" description="Pro residues" evidence="2">
    <location>
        <begin position="462"/>
        <end position="481"/>
    </location>
</feature>
<comment type="subunit">
    <text evidence="1">Component of the NuA4 histone acetyltransferase complex.</text>
</comment>
<evidence type="ECO:0000313" key="5">
    <source>
        <dbReference type="Proteomes" id="UP001365128"/>
    </source>
</evidence>
<gene>
    <name evidence="4" type="ORF">IWX46DRAFT_643059</name>
</gene>
<feature type="compositionally biased region" description="Basic and acidic residues" evidence="2">
    <location>
        <begin position="622"/>
        <end position="633"/>
    </location>
</feature>
<feature type="region of interest" description="Disordered" evidence="2">
    <location>
        <begin position="138"/>
        <end position="207"/>
    </location>
</feature>
<dbReference type="SUPFAM" id="SSF54160">
    <property type="entry name" value="Chromo domain-like"/>
    <property type="match status" value="1"/>
</dbReference>
<feature type="compositionally biased region" description="Pro residues" evidence="2">
    <location>
        <begin position="394"/>
        <end position="403"/>
    </location>
</feature>
<feature type="compositionally biased region" description="Polar residues" evidence="2">
    <location>
        <begin position="139"/>
        <end position="149"/>
    </location>
</feature>
<feature type="region of interest" description="Disordered" evidence="2">
    <location>
        <begin position="1"/>
        <end position="60"/>
    </location>
</feature>
<comment type="caution">
    <text evidence="4">The sequence shown here is derived from an EMBL/GenBank/DDBJ whole genome shotgun (WGS) entry which is preliminary data.</text>
</comment>
<feature type="compositionally biased region" description="Polar residues" evidence="2">
    <location>
        <begin position="294"/>
        <end position="305"/>
    </location>
</feature>
<feature type="compositionally biased region" description="Low complexity" evidence="2">
    <location>
        <begin position="411"/>
        <end position="420"/>
    </location>
</feature>
<feature type="compositionally biased region" description="Basic and acidic residues" evidence="2">
    <location>
        <begin position="15"/>
        <end position="28"/>
    </location>
</feature>
<protein>
    <recommendedName>
        <fullName evidence="3">Chromo domain-containing protein</fullName>
    </recommendedName>
</protein>
<feature type="compositionally biased region" description="Low complexity" evidence="2">
    <location>
        <begin position="312"/>
        <end position="322"/>
    </location>
</feature>
<reference evidence="4 5" key="1">
    <citation type="submission" date="2024-04" db="EMBL/GenBank/DDBJ databases">
        <title>Phyllosticta paracitricarpa is synonymous to the EU quarantine fungus P. citricarpa based on phylogenomic analyses.</title>
        <authorList>
            <consortium name="Lawrence Berkeley National Laboratory"/>
            <person name="Van Ingen-Buijs V.A."/>
            <person name="Van Westerhoven A.C."/>
            <person name="Haridas S."/>
            <person name="Skiadas P."/>
            <person name="Martin F."/>
            <person name="Groenewald J.Z."/>
            <person name="Crous P.W."/>
            <person name="Seidl M.F."/>
        </authorList>
    </citation>
    <scope>NUCLEOTIDE SEQUENCE [LARGE SCALE GENOMIC DNA]</scope>
    <source>
        <strain evidence="4 5">CBS 122670</strain>
    </source>
</reference>
<keyword evidence="5" id="KW-1185">Reference proteome</keyword>
<feature type="region of interest" description="Disordered" evidence="2">
    <location>
        <begin position="335"/>
        <end position="439"/>
    </location>
</feature>
<feature type="compositionally biased region" description="Basic residues" evidence="2">
    <location>
        <begin position="177"/>
        <end position="186"/>
    </location>
</feature>
<feature type="domain" description="Chromo" evidence="3">
    <location>
        <begin position="556"/>
        <end position="618"/>
    </location>
</feature>
<feature type="compositionally biased region" description="Basic residues" evidence="2">
    <location>
        <begin position="157"/>
        <end position="167"/>
    </location>
</feature>
<feature type="compositionally biased region" description="Basic and acidic residues" evidence="2">
    <location>
        <begin position="362"/>
        <end position="371"/>
    </location>
</feature>
<dbReference type="PROSITE" id="PS50013">
    <property type="entry name" value="CHROMO_2"/>
    <property type="match status" value="1"/>
</dbReference>
<name>A0ABR1LV41_9PEZI</name>
<feature type="region of interest" description="Disordered" evidence="2">
    <location>
        <begin position="250"/>
        <end position="322"/>
    </location>
</feature>
<evidence type="ECO:0000256" key="2">
    <source>
        <dbReference type="SAM" id="MobiDB-lite"/>
    </source>
</evidence>
<feature type="compositionally biased region" description="Polar residues" evidence="2">
    <location>
        <begin position="264"/>
        <end position="275"/>
    </location>
</feature>
<dbReference type="InterPro" id="IPR016197">
    <property type="entry name" value="Chromo-like_dom_sf"/>
</dbReference>
<evidence type="ECO:0000259" key="3">
    <source>
        <dbReference type="PROSITE" id="PS50013"/>
    </source>
</evidence>
<dbReference type="Proteomes" id="UP001365128">
    <property type="component" value="Unassembled WGS sequence"/>
</dbReference>